<name>A0A1Y1I0H1_KLENI</name>
<dbReference type="EMBL" id="DF237136">
    <property type="protein sequence ID" value="GAQ84404.1"/>
    <property type="molecule type" value="Genomic_DNA"/>
</dbReference>
<keyword evidence="3" id="KW-1185">Reference proteome</keyword>
<evidence type="ECO:0000313" key="2">
    <source>
        <dbReference type="EMBL" id="GAQ84404.1"/>
    </source>
</evidence>
<evidence type="ECO:0000313" key="3">
    <source>
        <dbReference type="Proteomes" id="UP000054558"/>
    </source>
</evidence>
<evidence type="ECO:0000256" key="1">
    <source>
        <dbReference type="SAM" id="MobiDB-lite"/>
    </source>
</evidence>
<sequence length="410" mass="43978">MQNLNPDRATLHNSDLFGTPGGDGGLRLLGVALRVTGNCDMVVCPSFIGSISTAMLQHVYALIELVHFTPLPDKSIVDAISAKFTQTVGELLLIQAQSRFRVYAAVGQHQEMELIWFKSLRMLSRKRGPTSEAILALAGLVEKYAPFCKLLATDAEAEVPEDLAAGDLTGLRRFSSKKRKGASLSSASNKPPPSTKKPPSNAPPGAGGYLATVSESAPEAQEPEIQPGCYWMRSRKAPSGGGQGKQSSTGARKRKPGTVAEDDEIVRNVVAKKEWSVEEDVESVATSVEDGGSEEFSEDEESFISSSDELGVVLTEEQKRRREERQRESLALKHIRLLSAIAAQGGLAEEGGGESGYKTAAVSCGWELIESAASGDSRHGKLVQQTSSLEGWTLSPERGSGMLLEFLDCL</sequence>
<gene>
    <name evidence="2" type="ORF">KFL_001870260</name>
</gene>
<feature type="region of interest" description="Disordered" evidence="1">
    <location>
        <begin position="281"/>
        <end position="302"/>
    </location>
</feature>
<proteinExistence type="predicted"/>
<dbReference type="AlphaFoldDB" id="A0A1Y1I0H1"/>
<feature type="region of interest" description="Disordered" evidence="1">
    <location>
        <begin position="175"/>
        <end position="258"/>
    </location>
</feature>
<reference evidence="2 3" key="1">
    <citation type="journal article" date="2014" name="Nat. Commun.">
        <title>Klebsormidium flaccidum genome reveals primary factors for plant terrestrial adaptation.</title>
        <authorList>
            <person name="Hori K."/>
            <person name="Maruyama F."/>
            <person name="Fujisawa T."/>
            <person name="Togashi T."/>
            <person name="Yamamoto N."/>
            <person name="Seo M."/>
            <person name="Sato S."/>
            <person name="Yamada T."/>
            <person name="Mori H."/>
            <person name="Tajima N."/>
            <person name="Moriyama T."/>
            <person name="Ikeuchi M."/>
            <person name="Watanabe M."/>
            <person name="Wada H."/>
            <person name="Kobayashi K."/>
            <person name="Saito M."/>
            <person name="Masuda T."/>
            <person name="Sasaki-Sekimoto Y."/>
            <person name="Mashiguchi K."/>
            <person name="Awai K."/>
            <person name="Shimojima M."/>
            <person name="Masuda S."/>
            <person name="Iwai M."/>
            <person name="Nobusawa T."/>
            <person name="Narise T."/>
            <person name="Kondo S."/>
            <person name="Saito H."/>
            <person name="Sato R."/>
            <person name="Murakawa M."/>
            <person name="Ihara Y."/>
            <person name="Oshima-Yamada Y."/>
            <person name="Ohtaka K."/>
            <person name="Satoh M."/>
            <person name="Sonobe K."/>
            <person name="Ishii M."/>
            <person name="Ohtani R."/>
            <person name="Kanamori-Sato M."/>
            <person name="Honoki R."/>
            <person name="Miyazaki D."/>
            <person name="Mochizuki H."/>
            <person name="Umetsu J."/>
            <person name="Higashi K."/>
            <person name="Shibata D."/>
            <person name="Kamiya Y."/>
            <person name="Sato N."/>
            <person name="Nakamura Y."/>
            <person name="Tabata S."/>
            <person name="Ida S."/>
            <person name="Kurokawa K."/>
            <person name="Ohta H."/>
        </authorList>
    </citation>
    <scope>NUCLEOTIDE SEQUENCE [LARGE SCALE GENOMIC DNA]</scope>
    <source>
        <strain evidence="2 3">NIES-2285</strain>
    </source>
</reference>
<organism evidence="2 3">
    <name type="scientific">Klebsormidium nitens</name>
    <name type="common">Green alga</name>
    <name type="synonym">Ulothrix nitens</name>
    <dbReference type="NCBI Taxonomy" id="105231"/>
    <lineage>
        <taxon>Eukaryota</taxon>
        <taxon>Viridiplantae</taxon>
        <taxon>Streptophyta</taxon>
        <taxon>Klebsormidiophyceae</taxon>
        <taxon>Klebsormidiales</taxon>
        <taxon>Klebsormidiaceae</taxon>
        <taxon>Klebsormidium</taxon>
    </lineage>
</organism>
<accession>A0A1Y1I0H1</accession>
<feature type="compositionally biased region" description="Pro residues" evidence="1">
    <location>
        <begin position="190"/>
        <end position="202"/>
    </location>
</feature>
<protein>
    <submittedName>
        <fullName evidence="2">Uncharacterized protein</fullName>
    </submittedName>
</protein>
<feature type="compositionally biased region" description="Acidic residues" evidence="1">
    <location>
        <begin position="291"/>
        <end position="302"/>
    </location>
</feature>
<dbReference type="Proteomes" id="UP000054558">
    <property type="component" value="Unassembled WGS sequence"/>
</dbReference>